<feature type="transmembrane region" description="Helical" evidence="2">
    <location>
        <begin position="181"/>
        <end position="198"/>
    </location>
</feature>
<organism evidence="3 4">
    <name type="scientific">Sporothrix eucalyptigena</name>
    <dbReference type="NCBI Taxonomy" id="1812306"/>
    <lineage>
        <taxon>Eukaryota</taxon>
        <taxon>Fungi</taxon>
        <taxon>Dikarya</taxon>
        <taxon>Ascomycota</taxon>
        <taxon>Pezizomycotina</taxon>
        <taxon>Sordariomycetes</taxon>
        <taxon>Sordariomycetidae</taxon>
        <taxon>Ophiostomatales</taxon>
        <taxon>Ophiostomataceae</taxon>
        <taxon>Sporothrix</taxon>
    </lineage>
</organism>
<keyword evidence="2" id="KW-0812">Transmembrane</keyword>
<name>A0ABP0CLC4_9PEZI</name>
<accession>A0ABP0CLC4</accession>
<feature type="compositionally biased region" description="Low complexity" evidence="1">
    <location>
        <begin position="54"/>
        <end position="76"/>
    </location>
</feature>
<feature type="transmembrane region" description="Helical" evidence="2">
    <location>
        <begin position="774"/>
        <end position="798"/>
    </location>
</feature>
<keyword evidence="2" id="KW-1133">Transmembrane helix</keyword>
<dbReference type="PANTHER" id="PTHR37544">
    <property type="entry name" value="SPRAY-RELATED"/>
    <property type="match status" value="1"/>
</dbReference>
<dbReference type="PANTHER" id="PTHR37544:SF3">
    <property type="entry name" value="SPRAY"/>
    <property type="match status" value="1"/>
</dbReference>
<comment type="caution">
    <text evidence="3">The sequence shown here is derived from an EMBL/GenBank/DDBJ whole genome shotgun (WGS) entry which is preliminary data.</text>
</comment>
<protein>
    <submittedName>
        <fullName evidence="3">Uncharacterized protein</fullName>
    </submittedName>
</protein>
<evidence type="ECO:0000256" key="2">
    <source>
        <dbReference type="SAM" id="Phobius"/>
    </source>
</evidence>
<reference evidence="3 4" key="1">
    <citation type="submission" date="2024-01" db="EMBL/GenBank/DDBJ databases">
        <authorList>
            <person name="Allen C."/>
            <person name="Tagirdzhanova G."/>
        </authorList>
    </citation>
    <scope>NUCLEOTIDE SEQUENCE [LARGE SCALE GENOMIC DNA]</scope>
</reference>
<feature type="transmembrane region" description="Helical" evidence="2">
    <location>
        <begin position="248"/>
        <end position="272"/>
    </location>
</feature>
<feature type="transmembrane region" description="Helical" evidence="2">
    <location>
        <begin position="143"/>
        <end position="161"/>
    </location>
</feature>
<feature type="region of interest" description="Disordered" evidence="1">
    <location>
        <begin position="1"/>
        <end position="98"/>
    </location>
</feature>
<feature type="compositionally biased region" description="Polar residues" evidence="1">
    <location>
        <begin position="7"/>
        <end position="28"/>
    </location>
</feature>
<dbReference type="InterPro" id="IPR021840">
    <property type="entry name" value="DUF3433"/>
</dbReference>
<sequence>MARYSMYNEQFTQGRNSTAPVTQRSISTERPYIPSHASFSTPRRSPATFSHSATPSTESGVSTTSTSSLSPSNSASQLGARKTNNKKPKQDNRNLGGAKLTASSLAQLKDLEKNVGSTRRGAKRPGLIDVSLPWRPYYLQRKILSAFFAIFAACIIVAEALLDYSGRNAGLLGETNTSLRYFLSIVPPAVLSIIAALWSRVEYQAKISAPWLRLAKGPDSADKTLLLDYFTMVPPRDAIRAMKNGDTAVACASIIAMLLKIVIIVSTGMISLNVLSNTEETVPITLTTQFVNNGSKLATVGTVPLLTMLGLQRDNLTFPDGTSSQFAFQEFASDMPSDTQFQATVQGFSGGLSCAPGQLTLNSIQSTRPGVVQFNTSISAEECTVTVPFISKSFNGTSSANRTHIISRMAHGSCSNSTDPLNQRVIVFFGTVSIDSKATLNGNNQTVNGSIDGSQQIICRPSYAISQVDVVKNGSYVDSVALDATPQATNLSAVQPWDIAQAHFDSITGSTAASITDINSPYFASSGSNVNVDAAMYLAFGIQGQDDDSTGDAASPPATYLDAVTLQTLVQNYYLQYSALIAHQALMAPASIGTTCTVYVGGDRLVVGIVAVQTVAVLLAIILLFNIVAICMVPGKGYLPRDPHSLLDVAALLSHSRPLLQALRGAGGSDQTALRSRIKMNSYYTGVEPYAQGSAETGRGDFCIFSDADAPETAAPQYTEPTSGWHHPFTLHPIQRVLMYLFLAGLVAGLEIALRISNKNGGFGTVDVGGLKHFIWTMVPALVVTGIAVFFATTDFYVRALAPFAELTKSTGGSMSTMTSSLLDRTALMAVYESVKMRCFTVAGAAAAVSVATLMPIFAASLFTAMTIPVSSQVTLITQDFFSNSTNPPANANGTALTCAACMDGMTLASLVLDGNLSYPDFTFEELAFPSLAIIPLIGVNETDDLETTTTVPAVRSDMTCNFFSQHDIVTNLTTNYRIANLANPLRINLPGEPSLGTTELLSSTLVIGTAQSNTSTTAISANALFGAAAYRPLTANDGSLVTHWVYAWGQLANANSNQTTVQTISAMACNETMESLDVQLTFDGATLDINPDLPLLRMENTVTPSDVALSTTLNYANLINMTTAPNLLDSFFGSLVSSQYAIPVSELGTAQSTASGPGTQNNTVADAILSQHGIIRAQVVSAFNRRPTTASSRPSDVFPVDTNGTVMGNATQISFTGHLTSVSDGTRRLLQDAPTTRVLQSLLGAILLFSIISWITFPGPSNVLPRPVTSIASVAALLADGNIFGFFGRGPEWQAPQDLPQPFRDGSSVTSGFTLGWARAPQRRRRDHLARDAYSSVWGPVGEDDYHAELFGINASRTGGWGGGENVGLGLQARVGYAQRGYVTNWGRRM</sequence>
<feature type="compositionally biased region" description="Polar residues" evidence="1">
    <location>
        <begin position="37"/>
        <end position="53"/>
    </location>
</feature>
<dbReference type="EMBL" id="CAWUHD010000113">
    <property type="protein sequence ID" value="CAK7232623.1"/>
    <property type="molecule type" value="Genomic_DNA"/>
</dbReference>
<keyword evidence="2" id="KW-0472">Membrane</keyword>
<dbReference type="Proteomes" id="UP001642482">
    <property type="component" value="Unassembled WGS sequence"/>
</dbReference>
<dbReference type="Pfam" id="PF11915">
    <property type="entry name" value="DUF3433"/>
    <property type="match status" value="2"/>
</dbReference>
<feature type="transmembrane region" description="Helical" evidence="2">
    <location>
        <begin position="605"/>
        <end position="633"/>
    </location>
</feature>
<feature type="transmembrane region" description="Helical" evidence="2">
    <location>
        <begin position="737"/>
        <end position="754"/>
    </location>
</feature>
<feature type="transmembrane region" description="Helical" evidence="2">
    <location>
        <begin position="839"/>
        <end position="863"/>
    </location>
</feature>
<evidence type="ECO:0000256" key="1">
    <source>
        <dbReference type="SAM" id="MobiDB-lite"/>
    </source>
</evidence>
<gene>
    <name evidence="3" type="ORF">SEUCBS140593_008323</name>
</gene>
<proteinExistence type="predicted"/>
<evidence type="ECO:0000313" key="3">
    <source>
        <dbReference type="EMBL" id="CAK7232623.1"/>
    </source>
</evidence>
<keyword evidence="4" id="KW-1185">Reference proteome</keyword>
<evidence type="ECO:0000313" key="4">
    <source>
        <dbReference type="Proteomes" id="UP001642482"/>
    </source>
</evidence>